<comment type="similarity">
    <text evidence="1">Belongs to the ATP-dependent AMP-binding enzyme family.</text>
</comment>
<evidence type="ECO:0000313" key="5">
    <source>
        <dbReference type="Proteomes" id="UP001465668"/>
    </source>
</evidence>
<accession>A0ABR2YAL1</accession>
<organism evidence="4 5">
    <name type="scientific">Seiridium cardinale</name>
    <dbReference type="NCBI Taxonomy" id="138064"/>
    <lineage>
        <taxon>Eukaryota</taxon>
        <taxon>Fungi</taxon>
        <taxon>Dikarya</taxon>
        <taxon>Ascomycota</taxon>
        <taxon>Pezizomycotina</taxon>
        <taxon>Sordariomycetes</taxon>
        <taxon>Xylariomycetidae</taxon>
        <taxon>Amphisphaeriales</taxon>
        <taxon>Sporocadaceae</taxon>
        <taxon>Seiridium</taxon>
    </lineage>
</organism>
<reference evidence="4 5" key="1">
    <citation type="submission" date="2024-02" db="EMBL/GenBank/DDBJ databases">
        <title>First draft genome assembly of two strains of Seiridium cardinale.</title>
        <authorList>
            <person name="Emiliani G."/>
            <person name="Scali E."/>
        </authorList>
    </citation>
    <scope>NUCLEOTIDE SEQUENCE [LARGE SCALE GENOMIC DNA]</scope>
    <source>
        <strain evidence="4 5">BM-138-000479</strain>
    </source>
</reference>
<name>A0ABR2YAL1_9PEZI</name>
<dbReference type="PANTHER" id="PTHR43201:SF5">
    <property type="entry name" value="MEDIUM-CHAIN ACYL-COA LIGASE ACSF2, MITOCHONDRIAL"/>
    <property type="match status" value="1"/>
</dbReference>
<dbReference type="Gene3D" id="3.40.50.12780">
    <property type="entry name" value="N-terminal domain of ligase-like"/>
    <property type="match status" value="1"/>
</dbReference>
<dbReference type="PANTHER" id="PTHR43201">
    <property type="entry name" value="ACYL-COA SYNTHETASE"/>
    <property type="match status" value="1"/>
</dbReference>
<gene>
    <name evidence="4" type="ORF">SCAR479_00646</name>
</gene>
<protein>
    <submittedName>
        <fullName evidence="4">Acyl--CoA ligase</fullName>
    </submittedName>
</protein>
<dbReference type="Gene3D" id="3.30.300.30">
    <property type="match status" value="1"/>
</dbReference>
<evidence type="ECO:0000313" key="4">
    <source>
        <dbReference type="EMBL" id="KAK9784087.1"/>
    </source>
</evidence>
<dbReference type="EMBL" id="JARVKM010000001">
    <property type="protein sequence ID" value="KAK9784087.1"/>
    <property type="molecule type" value="Genomic_DNA"/>
</dbReference>
<feature type="domain" description="AMP-dependent synthetase/ligase" evidence="3">
    <location>
        <begin position="65"/>
        <end position="434"/>
    </location>
</feature>
<evidence type="ECO:0000256" key="2">
    <source>
        <dbReference type="ARBA" id="ARBA00022598"/>
    </source>
</evidence>
<sequence>MVQLRAEIDAGPLDNNISIFSLIEYGLRRRPESPAVICLHESADQLDDLLEISQPHQRKCGIADTDHLTLSYKQLHRAAVRLAAGLRANGVAPGSTLLMLVPNGGQYALLLWTCILARLTVVSMDPAEVLDDLKSQRIVSILEETRPEVVVVPGAIESETMNTIVDATSLKTSLKVSLIKTPESEWKGLTELISDGDAHPIEVDAMVEEARRDNPDRLYSIMFTSGTSARPKGCPLRVGGAAHMVRSWSWLVNQSNCSHALQQAHNSRGIAPAQTIQTWAAGGAVVMTGRGFDVEDMLDAIKLHYATFVVLTPAMAHSLAAHLEMQQADLTTVRTVQVGGDAVTKSVLSKCNSLFPHADVCINHGMTEGGACFEWPFSGTPPSSIPFFGQICPVGKPAPGAAVRIWDSEKEGIATRGRAGQLHLSSDSIIRKYLHGGSASSFYNQDGKKWFITGDAAMMAGDGTVYILGRSKDMMLCKGHIVMPFVIESCLEDLTGTQASVVAIPDPVHGQQPFAILTALDQNSSHDIRNQVVRLLGTEYELGGIVSLEALGMTAFPVNDTQKIIKPQIKEAVQSYINRVGAGGMVQ</sequence>
<dbReference type="GO" id="GO:0016874">
    <property type="term" value="F:ligase activity"/>
    <property type="evidence" value="ECO:0007669"/>
    <property type="project" value="UniProtKB-KW"/>
</dbReference>
<dbReference type="InterPro" id="IPR045851">
    <property type="entry name" value="AMP-bd_C_sf"/>
</dbReference>
<dbReference type="InterPro" id="IPR042099">
    <property type="entry name" value="ANL_N_sf"/>
</dbReference>
<comment type="caution">
    <text evidence="4">The sequence shown here is derived from an EMBL/GenBank/DDBJ whole genome shotgun (WGS) entry which is preliminary data.</text>
</comment>
<keyword evidence="2 4" id="KW-0436">Ligase</keyword>
<proteinExistence type="inferred from homology"/>
<evidence type="ECO:0000256" key="1">
    <source>
        <dbReference type="ARBA" id="ARBA00006432"/>
    </source>
</evidence>
<dbReference type="InterPro" id="IPR000873">
    <property type="entry name" value="AMP-dep_synth/lig_dom"/>
</dbReference>
<dbReference type="Pfam" id="PF00501">
    <property type="entry name" value="AMP-binding"/>
    <property type="match status" value="1"/>
</dbReference>
<evidence type="ECO:0000259" key="3">
    <source>
        <dbReference type="Pfam" id="PF00501"/>
    </source>
</evidence>
<keyword evidence="5" id="KW-1185">Reference proteome</keyword>
<dbReference type="SUPFAM" id="SSF56801">
    <property type="entry name" value="Acetyl-CoA synthetase-like"/>
    <property type="match status" value="1"/>
</dbReference>
<dbReference type="Proteomes" id="UP001465668">
    <property type="component" value="Unassembled WGS sequence"/>
</dbReference>